<evidence type="ECO:0000256" key="1">
    <source>
        <dbReference type="ARBA" id="ARBA00008857"/>
    </source>
</evidence>
<evidence type="ECO:0000313" key="9">
    <source>
        <dbReference type="Proteomes" id="UP000255234"/>
    </source>
</evidence>
<dbReference type="PANTHER" id="PTHR30629">
    <property type="entry name" value="PROPHAGE INTEGRASE"/>
    <property type="match status" value="1"/>
</dbReference>
<dbReference type="PROSITE" id="PS51900">
    <property type="entry name" value="CB"/>
    <property type="match status" value="1"/>
</dbReference>
<dbReference type="InterPro" id="IPR050808">
    <property type="entry name" value="Phage_Integrase"/>
</dbReference>
<dbReference type="Proteomes" id="UP000255234">
    <property type="component" value="Unassembled WGS sequence"/>
</dbReference>
<dbReference type="InterPro" id="IPR028259">
    <property type="entry name" value="AP2-like_int_N"/>
</dbReference>
<evidence type="ECO:0000256" key="2">
    <source>
        <dbReference type="ARBA" id="ARBA00022908"/>
    </source>
</evidence>
<dbReference type="RefSeq" id="WP_115151053.1">
    <property type="nucleotide sequence ID" value="NZ_UGPP01000001.1"/>
</dbReference>
<dbReference type="CDD" id="cd01189">
    <property type="entry name" value="INT_ICEBs1_C_like"/>
    <property type="match status" value="1"/>
</dbReference>
<dbReference type="InterPro" id="IPR002104">
    <property type="entry name" value="Integrase_catalytic"/>
</dbReference>
<dbReference type="InterPro" id="IPR044068">
    <property type="entry name" value="CB"/>
</dbReference>
<dbReference type="GO" id="GO:0015074">
    <property type="term" value="P:DNA integration"/>
    <property type="evidence" value="ECO:0007669"/>
    <property type="project" value="UniProtKB-KW"/>
</dbReference>
<dbReference type="Pfam" id="PF14659">
    <property type="entry name" value="Phage_int_SAM_3"/>
    <property type="match status" value="1"/>
</dbReference>
<evidence type="ECO:0000259" key="6">
    <source>
        <dbReference type="PROSITE" id="PS51898"/>
    </source>
</evidence>
<dbReference type="Pfam" id="PF14657">
    <property type="entry name" value="Arm-DNA-bind_4"/>
    <property type="match status" value="1"/>
</dbReference>
<feature type="domain" description="Tyr recombinase" evidence="6">
    <location>
        <begin position="188"/>
        <end position="386"/>
    </location>
</feature>
<evidence type="ECO:0000256" key="5">
    <source>
        <dbReference type="PROSITE-ProRule" id="PRU01248"/>
    </source>
</evidence>
<dbReference type="InterPro" id="IPR011010">
    <property type="entry name" value="DNA_brk_join_enz"/>
</dbReference>
<dbReference type="Gene3D" id="1.10.443.10">
    <property type="entry name" value="Intergrase catalytic core"/>
    <property type="match status" value="1"/>
</dbReference>
<dbReference type="InterPro" id="IPR010998">
    <property type="entry name" value="Integrase_recombinase_N"/>
</dbReference>
<keyword evidence="3 5" id="KW-0238">DNA-binding</keyword>
<sequence length="403" mass="46106">MQGSIKERIRKNARDAQGKLRATLKVYDVYYRYMDTLTGKKKQAIKRGFLRKCDAEAYLLDINKKQSEGLYISTTDITLKKYLEEWLSSYVKINVRTSTYIGYERIIRNHLIPYIGNIKLKALTATKIDELYAHLLQNGRADGTGGLSKKSVQYTHRVLNEALEHAVKKQLLYFNPIKSITNVPKPEKFQATIYNTNELLELLKVAKDSPYELPIALAGICGLRRGECLGLKEDDINFDNKQISISRQLILINKQVIESIPKSNDSNRIIFAPEEVLELIKKRIDINRHHREMLGNEYKDHGYIICNDDGSPIRPDYLTKNFSNFIKSKGLKKIRFHDLRHTCASLMLKSGVAMKTASEILGHSSISITADLYTHVLQDTKQIAANQISNLLFGKKDDIDNKK</sequence>
<accession>A0A378NPU4</accession>
<organism evidence="8 9">
    <name type="scientific">Megamonas hypermegale</name>
    <dbReference type="NCBI Taxonomy" id="158847"/>
    <lineage>
        <taxon>Bacteria</taxon>
        <taxon>Bacillati</taxon>
        <taxon>Bacillota</taxon>
        <taxon>Negativicutes</taxon>
        <taxon>Selenomonadales</taxon>
        <taxon>Selenomonadaceae</taxon>
        <taxon>Megamonas</taxon>
    </lineage>
</organism>
<evidence type="ECO:0000256" key="4">
    <source>
        <dbReference type="ARBA" id="ARBA00023172"/>
    </source>
</evidence>
<dbReference type="EMBL" id="UGPP01000001">
    <property type="protein sequence ID" value="STY70420.1"/>
    <property type="molecule type" value="Genomic_DNA"/>
</dbReference>
<keyword evidence="4" id="KW-0233">DNA recombination</keyword>
<evidence type="ECO:0000256" key="3">
    <source>
        <dbReference type="ARBA" id="ARBA00023125"/>
    </source>
</evidence>
<dbReference type="SUPFAM" id="SSF56349">
    <property type="entry name" value="DNA breaking-rejoining enzymes"/>
    <property type="match status" value="1"/>
</dbReference>
<proteinExistence type="inferred from homology"/>
<feature type="domain" description="Core-binding (CB)" evidence="7">
    <location>
        <begin position="77"/>
        <end position="167"/>
    </location>
</feature>
<dbReference type="GO" id="GO:0006310">
    <property type="term" value="P:DNA recombination"/>
    <property type="evidence" value="ECO:0007669"/>
    <property type="project" value="UniProtKB-KW"/>
</dbReference>
<name>A0A378NPU4_9FIRM</name>
<dbReference type="Pfam" id="PF00589">
    <property type="entry name" value="Phage_integrase"/>
    <property type="match status" value="1"/>
</dbReference>
<protein>
    <submittedName>
        <fullName evidence="8">Integrase</fullName>
    </submittedName>
</protein>
<dbReference type="PANTHER" id="PTHR30629:SF2">
    <property type="entry name" value="PROPHAGE INTEGRASE INTS-RELATED"/>
    <property type="match status" value="1"/>
</dbReference>
<evidence type="ECO:0000259" key="7">
    <source>
        <dbReference type="PROSITE" id="PS51900"/>
    </source>
</evidence>
<dbReference type="PROSITE" id="PS51898">
    <property type="entry name" value="TYR_RECOMBINASE"/>
    <property type="match status" value="1"/>
</dbReference>
<keyword evidence="2" id="KW-0229">DNA integration</keyword>
<dbReference type="GO" id="GO:0003677">
    <property type="term" value="F:DNA binding"/>
    <property type="evidence" value="ECO:0007669"/>
    <property type="project" value="UniProtKB-UniRule"/>
</dbReference>
<dbReference type="InterPro" id="IPR013762">
    <property type="entry name" value="Integrase-like_cat_sf"/>
</dbReference>
<gene>
    <name evidence="8" type="primary">Int-Tn_2</name>
    <name evidence="8" type="ORF">NCTC10571_00557</name>
</gene>
<dbReference type="Gene3D" id="1.10.150.130">
    <property type="match status" value="1"/>
</dbReference>
<dbReference type="AlphaFoldDB" id="A0A378NPU4"/>
<evidence type="ECO:0000313" key="8">
    <source>
        <dbReference type="EMBL" id="STY70420.1"/>
    </source>
</evidence>
<comment type="similarity">
    <text evidence="1">Belongs to the 'phage' integrase family.</text>
</comment>
<reference evidence="8 9" key="1">
    <citation type="submission" date="2018-06" db="EMBL/GenBank/DDBJ databases">
        <authorList>
            <consortium name="Pathogen Informatics"/>
            <person name="Doyle S."/>
        </authorList>
    </citation>
    <scope>NUCLEOTIDE SEQUENCE [LARGE SCALE GENOMIC DNA]</scope>
    <source>
        <strain evidence="8 9">NCTC10571</strain>
    </source>
</reference>
<dbReference type="InterPro" id="IPR004107">
    <property type="entry name" value="Integrase_SAM-like_N"/>
</dbReference>